<protein>
    <submittedName>
        <fullName evidence="3 5">Isochorismatase-like domain-containing protein</fullName>
    </submittedName>
</protein>
<dbReference type="PANTHER" id="PTHR14119">
    <property type="entry name" value="HYDROLASE"/>
    <property type="match status" value="1"/>
</dbReference>
<evidence type="ECO:0000313" key="3">
    <source>
        <dbReference type="EMBL" id="CEF66538.1"/>
    </source>
</evidence>
<evidence type="ECO:0000256" key="1">
    <source>
        <dbReference type="ARBA" id="ARBA00006336"/>
    </source>
</evidence>
<dbReference type="InterPro" id="IPR036380">
    <property type="entry name" value="Isochorismatase-like_sf"/>
</dbReference>
<dbReference type="STRING" id="34506.A0A090LEG4"/>
<accession>A0A090LEG4</accession>
<dbReference type="SUPFAM" id="SSF52499">
    <property type="entry name" value="Isochorismatase-like hydrolases"/>
    <property type="match status" value="1"/>
</dbReference>
<dbReference type="Pfam" id="PF00857">
    <property type="entry name" value="Isochorismatase"/>
    <property type="match status" value="1"/>
</dbReference>
<dbReference type="OrthoDB" id="269496at2759"/>
<dbReference type="WormBase" id="SRAE_2000120600">
    <property type="protein sequence ID" value="SRP05845"/>
    <property type="gene ID" value="WBGene00261408"/>
</dbReference>
<dbReference type="CTD" id="36378902"/>
<evidence type="ECO:0000313" key="6">
    <source>
        <dbReference type="WormBase" id="SRAE_2000120600"/>
    </source>
</evidence>
<evidence type="ECO:0000313" key="5">
    <source>
        <dbReference type="WBParaSite" id="SRAE_2000120600.1"/>
    </source>
</evidence>
<dbReference type="PANTHER" id="PTHR14119:SF3">
    <property type="entry name" value="ISOCHORISMATASE DOMAIN-CONTAINING PROTEIN 2"/>
    <property type="match status" value="1"/>
</dbReference>
<evidence type="ECO:0000259" key="2">
    <source>
        <dbReference type="Pfam" id="PF00857"/>
    </source>
</evidence>
<dbReference type="Proteomes" id="UP000035682">
    <property type="component" value="Unplaced"/>
</dbReference>
<comment type="similarity">
    <text evidence="1">Belongs to the isochorismatase family.</text>
</comment>
<gene>
    <name evidence="3 5 6" type="ORF">SRAE_2000120600</name>
</gene>
<sequence length="195" mass="22059">MSSSKLSFINAETSIFFICDVQEKFRPSICHFNEIVVVIQRLIKAANILNIKILGTEQYPKGLGHTIEELSIVENNIKIFEKKVFSMLTEDVKKSIEKEVKTVILCGLETHICILQTTKELLQMGYEVIVIADGVSSRTIGDKKIALRYLEQIGAQVRTCESVLFELIRTADHPKFKEIQKLIITPPPETGLCHI</sequence>
<reference evidence="3 4" key="1">
    <citation type="submission" date="2014-09" db="EMBL/GenBank/DDBJ databases">
        <authorList>
            <person name="Martin A.A."/>
        </authorList>
    </citation>
    <scope>NUCLEOTIDE SEQUENCE</scope>
    <source>
        <strain evidence="4">ED321</strain>
        <strain evidence="3">ED321 Heterogonic</strain>
    </source>
</reference>
<reference evidence="5" key="2">
    <citation type="submission" date="2020-12" db="UniProtKB">
        <authorList>
            <consortium name="WormBaseParasite"/>
        </authorList>
    </citation>
    <scope>IDENTIFICATION</scope>
</reference>
<keyword evidence="4" id="KW-1185">Reference proteome</keyword>
<dbReference type="InterPro" id="IPR000868">
    <property type="entry name" value="Isochorismatase-like_dom"/>
</dbReference>
<dbReference type="Gene3D" id="3.40.50.850">
    <property type="entry name" value="Isochorismatase-like"/>
    <property type="match status" value="1"/>
</dbReference>
<dbReference type="WBParaSite" id="SRAE_2000120600.1">
    <property type="protein sequence ID" value="SRAE_2000120600.1"/>
    <property type="gene ID" value="WBGene00261408"/>
</dbReference>
<organism evidence="3">
    <name type="scientific">Strongyloides ratti</name>
    <name type="common">Parasitic roundworm</name>
    <dbReference type="NCBI Taxonomy" id="34506"/>
    <lineage>
        <taxon>Eukaryota</taxon>
        <taxon>Metazoa</taxon>
        <taxon>Ecdysozoa</taxon>
        <taxon>Nematoda</taxon>
        <taxon>Chromadorea</taxon>
        <taxon>Rhabditida</taxon>
        <taxon>Tylenchina</taxon>
        <taxon>Panagrolaimomorpha</taxon>
        <taxon>Strongyloidoidea</taxon>
        <taxon>Strongyloididae</taxon>
        <taxon>Strongyloides</taxon>
    </lineage>
</organism>
<feature type="domain" description="Isochorismatase-like" evidence="2">
    <location>
        <begin position="15"/>
        <end position="161"/>
    </location>
</feature>
<dbReference type="AlphaFoldDB" id="A0A090LEG4"/>
<dbReference type="InterPro" id="IPR050993">
    <property type="entry name" value="Isochorismatase_domain"/>
</dbReference>
<dbReference type="RefSeq" id="XP_024505738.1">
    <property type="nucleotide sequence ID" value="XM_024652130.1"/>
</dbReference>
<proteinExistence type="inferred from homology"/>
<dbReference type="OMA" id="QAGCVIT"/>
<dbReference type="GeneID" id="36378902"/>
<dbReference type="EMBL" id="LN609529">
    <property type="protein sequence ID" value="CEF66538.1"/>
    <property type="molecule type" value="Genomic_DNA"/>
</dbReference>
<evidence type="ECO:0000313" key="4">
    <source>
        <dbReference type="Proteomes" id="UP000035682"/>
    </source>
</evidence>
<name>A0A090LEG4_STRRB</name>